<feature type="compositionally biased region" description="Low complexity" evidence="1">
    <location>
        <begin position="129"/>
        <end position="142"/>
    </location>
</feature>
<accession>A0ABX9XPW5</accession>
<name>A0ABX9XPW5_9PSED</name>
<comment type="caution">
    <text evidence="3">The sequence shown here is derived from an EMBL/GenBank/DDBJ whole genome shotgun (WGS) entry which is preliminary data.</text>
</comment>
<dbReference type="Proteomes" id="UP000275199">
    <property type="component" value="Unassembled WGS sequence"/>
</dbReference>
<protein>
    <submittedName>
        <fullName evidence="3">DUF3530 family protein</fullName>
    </submittedName>
</protein>
<dbReference type="InterPro" id="IPR029058">
    <property type="entry name" value="AB_hydrolase_fold"/>
</dbReference>
<dbReference type="Pfam" id="PF12048">
    <property type="entry name" value="DUF3530"/>
    <property type="match status" value="1"/>
</dbReference>
<feature type="chain" id="PRO_5046838728" evidence="2">
    <location>
        <begin position="19"/>
        <end position="326"/>
    </location>
</feature>
<evidence type="ECO:0000313" key="3">
    <source>
        <dbReference type="EMBL" id="ROZ87386.1"/>
    </source>
</evidence>
<organism evidence="3 4">
    <name type="scientific">Pseudomonas neustonica</name>
    <dbReference type="NCBI Taxonomy" id="2487346"/>
    <lineage>
        <taxon>Bacteria</taxon>
        <taxon>Pseudomonadati</taxon>
        <taxon>Pseudomonadota</taxon>
        <taxon>Gammaproteobacteria</taxon>
        <taxon>Pseudomonadales</taxon>
        <taxon>Pseudomonadaceae</taxon>
        <taxon>Pseudomonas</taxon>
    </lineage>
</organism>
<feature type="signal peptide" evidence="2">
    <location>
        <begin position="1"/>
        <end position="18"/>
    </location>
</feature>
<feature type="region of interest" description="Disordered" evidence="1">
    <location>
        <begin position="117"/>
        <end position="146"/>
    </location>
</feature>
<dbReference type="SUPFAM" id="SSF53474">
    <property type="entry name" value="alpha/beta-Hydrolases"/>
    <property type="match status" value="1"/>
</dbReference>
<keyword evidence="4" id="KW-1185">Reference proteome</keyword>
<dbReference type="InterPro" id="IPR022529">
    <property type="entry name" value="DUF3530"/>
</dbReference>
<dbReference type="RefSeq" id="WP_123888292.1">
    <property type="nucleotide sequence ID" value="NZ_RKKU01000003.1"/>
</dbReference>
<reference evidence="3 4" key="1">
    <citation type="submission" date="2018-11" db="EMBL/GenBank/DDBJ databases">
        <authorList>
            <person name="Jang G.I."/>
            <person name="Hwang C.Y."/>
        </authorList>
    </citation>
    <scope>NUCLEOTIDE SEQUENCE [LARGE SCALE GENOMIC DNA]</scope>
    <source>
        <strain evidence="3 4">SSM26</strain>
    </source>
</reference>
<proteinExistence type="predicted"/>
<dbReference type="EMBL" id="RKKU01000003">
    <property type="protein sequence ID" value="ROZ87386.1"/>
    <property type="molecule type" value="Genomic_DNA"/>
</dbReference>
<gene>
    <name evidence="3" type="ORF">EF096_03790</name>
</gene>
<evidence type="ECO:0000313" key="4">
    <source>
        <dbReference type="Proteomes" id="UP000275199"/>
    </source>
</evidence>
<evidence type="ECO:0000256" key="2">
    <source>
        <dbReference type="SAM" id="SignalP"/>
    </source>
</evidence>
<keyword evidence="2" id="KW-0732">Signal</keyword>
<sequence>MRAMLLLSILLLPLCALAQEPASTADATAEIAEPGTRIESPSRSALYEQALERKLPTQEQRKLDFNGESQLGLYMPAARPEGLGGVLLIAGPGEHADWPNLIAPLRRQLSDAGWNTLSIGLPDSPPLPDSALNDTPTDNTDPQDGAVEQGLQAADNQPDQAPPAEDAAADYATRCTQLIQAAWKVLSAEGNEYITVIARDASGYWALRAASPPVSGQPPQALILFQPREPELADQPTFQLLLEQWDKPLLELINSGSAQGEIQAREHQRIAQRAGHDQYKQWDTDYLQDSMLAEDMLQKRIEGWLERLVETQAAGSTASAKAAMTP</sequence>
<evidence type="ECO:0000256" key="1">
    <source>
        <dbReference type="SAM" id="MobiDB-lite"/>
    </source>
</evidence>